<comment type="caution">
    <text evidence="3">The sequence shown here is derived from an EMBL/GenBank/DDBJ whole genome shotgun (WGS) entry which is preliminary data.</text>
</comment>
<evidence type="ECO:0008006" key="5">
    <source>
        <dbReference type="Google" id="ProtNLM"/>
    </source>
</evidence>
<dbReference type="PANTHER" id="PTHR10353">
    <property type="entry name" value="GLYCOSYL HYDROLASE"/>
    <property type="match status" value="1"/>
</dbReference>
<evidence type="ECO:0000256" key="1">
    <source>
        <dbReference type="ARBA" id="ARBA00010838"/>
    </source>
</evidence>
<dbReference type="PANTHER" id="PTHR10353:SF175">
    <property type="entry name" value="BETA-GLUCOSIDASE 18-LIKE ISOFORM X1"/>
    <property type="match status" value="1"/>
</dbReference>
<dbReference type="InterPro" id="IPR001360">
    <property type="entry name" value="Glyco_hydro_1"/>
</dbReference>
<keyword evidence="4" id="KW-1185">Reference proteome</keyword>
<dbReference type="AlphaFoldDB" id="A0AAD3TBM5"/>
<dbReference type="Gene3D" id="3.20.20.80">
    <property type="entry name" value="Glycosidases"/>
    <property type="match status" value="1"/>
</dbReference>
<evidence type="ECO:0000313" key="3">
    <source>
        <dbReference type="EMBL" id="GMH25532.1"/>
    </source>
</evidence>
<protein>
    <recommendedName>
        <fullName evidence="5">Beta-glucosidase</fullName>
    </recommendedName>
</protein>
<comment type="similarity">
    <text evidence="1 2">Belongs to the glycosyl hydrolase 1 family.</text>
</comment>
<dbReference type="EMBL" id="BSYO01000029">
    <property type="protein sequence ID" value="GMH25532.1"/>
    <property type="molecule type" value="Genomic_DNA"/>
</dbReference>
<dbReference type="GO" id="GO:0008422">
    <property type="term" value="F:beta-glucosidase activity"/>
    <property type="evidence" value="ECO:0007669"/>
    <property type="project" value="TreeGrafter"/>
</dbReference>
<reference evidence="3" key="1">
    <citation type="submission" date="2023-05" db="EMBL/GenBank/DDBJ databases">
        <title>Nepenthes gracilis genome sequencing.</title>
        <authorList>
            <person name="Fukushima K."/>
        </authorList>
    </citation>
    <scope>NUCLEOTIDE SEQUENCE</scope>
    <source>
        <strain evidence="3">SING2019-196</strain>
    </source>
</reference>
<evidence type="ECO:0000313" key="4">
    <source>
        <dbReference type="Proteomes" id="UP001279734"/>
    </source>
</evidence>
<accession>A0AAD3TBM5</accession>
<name>A0AAD3TBM5_NEPGR</name>
<dbReference type="InterPro" id="IPR017853">
    <property type="entry name" value="GH"/>
</dbReference>
<dbReference type="SUPFAM" id="SSF51445">
    <property type="entry name" value="(Trans)glycosidases"/>
    <property type="match status" value="1"/>
</dbReference>
<dbReference type="GO" id="GO:0005975">
    <property type="term" value="P:carbohydrate metabolic process"/>
    <property type="evidence" value="ECO:0007669"/>
    <property type="project" value="InterPro"/>
</dbReference>
<dbReference type="Proteomes" id="UP001279734">
    <property type="component" value="Unassembled WGS sequence"/>
</dbReference>
<proteinExistence type="inferred from homology"/>
<evidence type="ECO:0000256" key="2">
    <source>
        <dbReference type="RuleBase" id="RU003690"/>
    </source>
</evidence>
<dbReference type="Pfam" id="PF00232">
    <property type="entry name" value="Glyco_hydro_1"/>
    <property type="match status" value="1"/>
</dbReference>
<gene>
    <name evidence="3" type="ORF">Nepgr_027375</name>
</gene>
<dbReference type="PRINTS" id="PR00131">
    <property type="entry name" value="GLHYDRLASE1"/>
</dbReference>
<organism evidence="3 4">
    <name type="scientific">Nepenthes gracilis</name>
    <name type="common">Slender pitcher plant</name>
    <dbReference type="NCBI Taxonomy" id="150966"/>
    <lineage>
        <taxon>Eukaryota</taxon>
        <taxon>Viridiplantae</taxon>
        <taxon>Streptophyta</taxon>
        <taxon>Embryophyta</taxon>
        <taxon>Tracheophyta</taxon>
        <taxon>Spermatophyta</taxon>
        <taxon>Magnoliopsida</taxon>
        <taxon>eudicotyledons</taxon>
        <taxon>Gunneridae</taxon>
        <taxon>Pentapetalae</taxon>
        <taxon>Caryophyllales</taxon>
        <taxon>Nepenthaceae</taxon>
        <taxon>Nepenthes</taxon>
    </lineage>
</organism>
<sequence length="332" mass="38312">MYSELAYLRGVYPPARCSPPFGNCSIGNSDVKPLIATHNMLLSHAKAAKLYRDQYRPKQRGFIGIAANAFMYEPYGDNEYDREAVRRALAFKVAWVLDPLMYGDYPTEMRQYHGKELPNFSREERELVKGSLDFIGVNHYSTLYATDCLHFPCSPESNRPILGYVNFTGERHGVPIGERTGMSEFFVVPQGMEKILDYIKRRYPNMPIFVTENGYSSPAQNDELQDYKRIEYHKAYLAALARAMRKGADVKGYFIWSLMDNFEWVHGYSIRFGLHYVDRRTLRRIPKLSARWYAGFLTNRSHCQSGSLPQNSPAQAMLLKQQISDDHFSSCR</sequence>